<accession>A0A423WMH0</accession>
<feature type="transmembrane region" description="Helical" evidence="2">
    <location>
        <begin position="58"/>
        <end position="85"/>
    </location>
</feature>
<evidence type="ECO:0000256" key="2">
    <source>
        <dbReference type="SAM" id="Phobius"/>
    </source>
</evidence>
<keyword evidence="2" id="KW-1133">Transmembrane helix</keyword>
<proteinExistence type="predicted"/>
<keyword evidence="2" id="KW-0472">Membrane</keyword>
<keyword evidence="4" id="KW-1185">Reference proteome</keyword>
<name>A0A423WMH0_9PEZI</name>
<organism evidence="3 4">
    <name type="scientific">Cytospora schulzeri</name>
    <dbReference type="NCBI Taxonomy" id="448051"/>
    <lineage>
        <taxon>Eukaryota</taxon>
        <taxon>Fungi</taxon>
        <taxon>Dikarya</taxon>
        <taxon>Ascomycota</taxon>
        <taxon>Pezizomycotina</taxon>
        <taxon>Sordariomycetes</taxon>
        <taxon>Sordariomycetidae</taxon>
        <taxon>Diaporthales</taxon>
        <taxon>Cytosporaceae</taxon>
        <taxon>Cytospora</taxon>
    </lineage>
</organism>
<feature type="compositionally biased region" description="Low complexity" evidence="1">
    <location>
        <begin position="18"/>
        <end position="30"/>
    </location>
</feature>
<feature type="region of interest" description="Disordered" evidence="1">
    <location>
        <begin position="12"/>
        <end position="32"/>
    </location>
</feature>
<keyword evidence="2" id="KW-0812">Transmembrane</keyword>
<evidence type="ECO:0000313" key="4">
    <source>
        <dbReference type="Proteomes" id="UP000283895"/>
    </source>
</evidence>
<dbReference type="EMBL" id="LKEA01000014">
    <property type="protein sequence ID" value="ROW04492.1"/>
    <property type="molecule type" value="Genomic_DNA"/>
</dbReference>
<gene>
    <name evidence="3" type="ORF">VMCG_04937</name>
</gene>
<sequence length="90" mass="9058">MSSDRWLGLARASKAEMTAPAAAPTTPATTRTRRAVVGSAMVPAVGGEPTGMRAATVVVWPVAAGGLVEATITIVVVVMVVKVVATPTTN</sequence>
<dbReference type="AlphaFoldDB" id="A0A423WMH0"/>
<comment type="caution">
    <text evidence="3">The sequence shown here is derived from an EMBL/GenBank/DDBJ whole genome shotgun (WGS) entry which is preliminary data.</text>
</comment>
<evidence type="ECO:0000313" key="3">
    <source>
        <dbReference type="EMBL" id="ROW04492.1"/>
    </source>
</evidence>
<dbReference type="Proteomes" id="UP000283895">
    <property type="component" value="Unassembled WGS sequence"/>
</dbReference>
<reference evidence="3 4" key="1">
    <citation type="submission" date="2015-09" db="EMBL/GenBank/DDBJ databases">
        <title>Host preference determinants of Valsa canker pathogens revealed by comparative genomics.</title>
        <authorList>
            <person name="Yin Z."/>
            <person name="Huang L."/>
        </authorList>
    </citation>
    <scope>NUCLEOTIDE SEQUENCE [LARGE SCALE GENOMIC DNA]</scope>
    <source>
        <strain evidence="3 4">03-1</strain>
    </source>
</reference>
<protein>
    <submittedName>
        <fullName evidence="3">Uncharacterized protein</fullName>
    </submittedName>
</protein>
<evidence type="ECO:0000256" key="1">
    <source>
        <dbReference type="SAM" id="MobiDB-lite"/>
    </source>
</evidence>